<name>A0A4R6MIA3_9GAMM</name>
<evidence type="ECO:0000313" key="2">
    <source>
        <dbReference type="Proteomes" id="UP000294656"/>
    </source>
</evidence>
<reference evidence="1 2" key="1">
    <citation type="submission" date="2019-03" db="EMBL/GenBank/DDBJ databases">
        <title>Genomic Encyclopedia of Type Strains, Phase III (KMG-III): the genomes of soil and plant-associated and newly described type strains.</title>
        <authorList>
            <person name="Whitman W."/>
        </authorList>
    </citation>
    <scope>NUCLEOTIDE SEQUENCE [LARGE SCALE GENOMIC DNA]</scope>
    <source>
        <strain evidence="1 2">CECT 7378</strain>
    </source>
</reference>
<dbReference type="EMBL" id="SNXC01000009">
    <property type="protein sequence ID" value="TDO99939.1"/>
    <property type="molecule type" value="Genomic_DNA"/>
</dbReference>
<keyword evidence="2" id="KW-1185">Reference proteome</keyword>
<organism evidence="1 2">
    <name type="scientific">Marinomonas balearica</name>
    <dbReference type="NCBI Taxonomy" id="491947"/>
    <lineage>
        <taxon>Bacteria</taxon>
        <taxon>Pseudomonadati</taxon>
        <taxon>Pseudomonadota</taxon>
        <taxon>Gammaproteobacteria</taxon>
        <taxon>Oceanospirillales</taxon>
        <taxon>Oceanospirillaceae</taxon>
        <taxon>Marinomonas</taxon>
    </lineage>
</organism>
<dbReference type="Proteomes" id="UP000294656">
    <property type="component" value="Unassembled WGS sequence"/>
</dbReference>
<comment type="caution">
    <text evidence="1">The sequence shown here is derived from an EMBL/GenBank/DDBJ whole genome shotgun (WGS) entry which is preliminary data.</text>
</comment>
<gene>
    <name evidence="1" type="ORF">DFP79_0952</name>
</gene>
<proteinExistence type="predicted"/>
<evidence type="ECO:0000313" key="1">
    <source>
        <dbReference type="EMBL" id="TDO99939.1"/>
    </source>
</evidence>
<dbReference type="AlphaFoldDB" id="A0A4R6MIA3"/>
<sequence>MIVIVTVIIVEIDIVEIDIVEIDIVEIDIPGIVTIVGIGRARPTLISPPLPSHPSIPKGSWFAP</sequence>
<accession>A0A4R6MIA3</accession>
<dbReference type="RefSeq" id="WP_133502762.1">
    <property type="nucleotide sequence ID" value="NZ_SNXC01000009.1"/>
</dbReference>
<protein>
    <submittedName>
        <fullName evidence="1">Uncharacterized protein</fullName>
    </submittedName>
</protein>